<reference evidence="1" key="1">
    <citation type="journal article" date="2009" name="PLoS Genet.">
        <title>Sequencing, mapping, and analysis of 27,455 maize full-length cDNAs.</title>
        <authorList>
            <person name="Soderlund C."/>
            <person name="Descour A."/>
            <person name="Kudrna D."/>
            <person name="Bomhoff M."/>
            <person name="Boyd L."/>
            <person name="Currie J."/>
            <person name="Angelova A."/>
            <person name="Collura K."/>
            <person name="Wissotski M."/>
            <person name="Ashley E."/>
            <person name="Morrow D."/>
            <person name="Fernandes J."/>
            <person name="Walbot V."/>
            <person name="Yu Y."/>
        </authorList>
    </citation>
    <scope>NUCLEOTIDE SEQUENCE</scope>
    <source>
        <strain evidence="1">B73</strain>
    </source>
</reference>
<reference evidence="1" key="2">
    <citation type="submission" date="2012-06" db="EMBL/GenBank/DDBJ databases">
        <authorList>
            <person name="Yu Y."/>
            <person name="Currie J."/>
            <person name="Lomeli R."/>
            <person name="Angelova A."/>
            <person name="Collura K."/>
            <person name="Wissotski M."/>
            <person name="Campos D."/>
            <person name="Kudrna D."/>
            <person name="Golser W."/>
            <person name="Ashely E."/>
            <person name="Descour A."/>
            <person name="Fernandes J."/>
            <person name="Soderlund C."/>
            <person name="Walbot V."/>
        </authorList>
    </citation>
    <scope>NUCLEOTIDE SEQUENCE</scope>
    <source>
        <strain evidence="1">B73</strain>
    </source>
</reference>
<name>C0HGK0_MAIZE</name>
<accession>C0HGK0</accession>
<protein>
    <submittedName>
        <fullName evidence="1">Uncharacterized protein</fullName>
    </submittedName>
</protein>
<dbReference type="AlphaFoldDB" id="C0HGK0"/>
<sequence>MCIHIAKLTRISCYLHLLAKFPQRMDQISTIILALPGQASCYHCSSSAAKPLSLLPQVAKQSLSLVLGTGRAGLR</sequence>
<organism evidence="1">
    <name type="scientific">Zea mays</name>
    <name type="common">Maize</name>
    <dbReference type="NCBI Taxonomy" id="4577"/>
    <lineage>
        <taxon>Eukaryota</taxon>
        <taxon>Viridiplantae</taxon>
        <taxon>Streptophyta</taxon>
        <taxon>Embryophyta</taxon>
        <taxon>Tracheophyta</taxon>
        <taxon>Spermatophyta</taxon>
        <taxon>Magnoliopsida</taxon>
        <taxon>Liliopsida</taxon>
        <taxon>Poales</taxon>
        <taxon>Poaceae</taxon>
        <taxon>PACMAD clade</taxon>
        <taxon>Panicoideae</taxon>
        <taxon>Andropogonodae</taxon>
        <taxon>Andropogoneae</taxon>
        <taxon>Tripsacinae</taxon>
        <taxon>Zea</taxon>
    </lineage>
</organism>
<dbReference type="EMBL" id="BT061456">
    <property type="protein sequence ID" value="ACN26153.1"/>
    <property type="molecule type" value="mRNA"/>
</dbReference>
<proteinExistence type="evidence at transcript level"/>
<evidence type="ECO:0000313" key="1">
    <source>
        <dbReference type="EMBL" id="ACN26153.1"/>
    </source>
</evidence>